<organism evidence="2 3">
    <name type="scientific">Ensete ventricosum</name>
    <name type="common">Abyssinian banana</name>
    <name type="synonym">Musa ensete</name>
    <dbReference type="NCBI Taxonomy" id="4639"/>
    <lineage>
        <taxon>Eukaryota</taxon>
        <taxon>Viridiplantae</taxon>
        <taxon>Streptophyta</taxon>
        <taxon>Embryophyta</taxon>
        <taxon>Tracheophyta</taxon>
        <taxon>Spermatophyta</taxon>
        <taxon>Magnoliopsida</taxon>
        <taxon>Liliopsida</taxon>
        <taxon>Zingiberales</taxon>
        <taxon>Musaceae</taxon>
        <taxon>Ensete</taxon>
    </lineage>
</organism>
<gene>
    <name evidence="2" type="ORF">B296_00056490</name>
</gene>
<dbReference type="Proteomes" id="UP000287651">
    <property type="component" value="Unassembled WGS sequence"/>
</dbReference>
<feature type="compositionally biased region" description="Low complexity" evidence="1">
    <location>
        <begin position="18"/>
        <end position="29"/>
    </location>
</feature>
<protein>
    <submittedName>
        <fullName evidence="2">Uncharacterized protein</fullName>
    </submittedName>
</protein>
<dbReference type="EMBL" id="AMZH03036215">
    <property type="protein sequence ID" value="RRT31764.1"/>
    <property type="molecule type" value="Genomic_DNA"/>
</dbReference>
<comment type="caution">
    <text evidence="2">The sequence shown here is derived from an EMBL/GenBank/DDBJ whole genome shotgun (WGS) entry which is preliminary data.</text>
</comment>
<sequence>MRATVALARWQSSCQGAATPATRAGAPTGSSPLREPCNRSPLRASRCKRLCSRAVVTLRAGHRRSCPRATLLPLQAAATPCGCRWPPFQAGHGRDLDVGDRPYMGIGRGWPPLLITAFIAKM</sequence>
<evidence type="ECO:0000313" key="2">
    <source>
        <dbReference type="EMBL" id="RRT31764.1"/>
    </source>
</evidence>
<reference evidence="2 3" key="1">
    <citation type="journal article" date="2014" name="Agronomy (Basel)">
        <title>A Draft Genome Sequence for Ensete ventricosum, the Drought-Tolerant Tree Against Hunger.</title>
        <authorList>
            <person name="Harrison J."/>
            <person name="Moore K.A."/>
            <person name="Paszkiewicz K."/>
            <person name="Jones T."/>
            <person name="Grant M."/>
            <person name="Ambacheew D."/>
            <person name="Muzemil S."/>
            <person name="Studholme D.J."/>
        </authorList>
    </citation>
    <scope>NUCLEOTIDE SEQUENCE [LARGE SCALE GENOMIC DNA]</scope>
</reference>
<name>A0A426WWS4_ENSVE</name>
<feature type="region of interest" description="Disordered" evidence="1">
    <location>
        <begin position="18"/>
        <end position="37"/>
    </location>
</feature>
<dbReference type="AlphaFoldDB" id="A0A426WWS4"/>
<evidence type="ECO:0000256" key="1">
    <source>
        <dbReference type="SAM" id="MobiDB-lite"/>
    </source>
</evidence>
<evidence type="ECO:0000313" key="3">
    <source>
        <dbReference type="Proteomes" id="UP000287651"/>
    </source>
</evidence>
<accession>A0A426WWS4</accession>
<proteinExistence type="predicted"/>